<name>A0ACC2T992_9FUNG</name>
<proteinExistence type="predicted"/>
<accession>A0ACC2T992</accession>
<evidence type="ECO:0000313" key="1">
    <source>
        <dbReference type="EMBL" id="KAJ9071165.1"/>
    </source>
</evidence>
<dbReference type="Proteomes" id="UP001165960">
    <property type="component" value="Unassembled WGS sequence"/>
</dbReference>
<organism evidence="1 2">
    <name type="scientific">Entomophthora muscae</name>
    <dbReference type="NCBI Taxonomy" id="34485"/>
    <lineage>
        <taxon>Eukaryota</taxon>
        <taxon>Fungi</taxon>
        <taxon>Fungi incertae sedis</taxon>
        <taxon>Zoopagomycota</taxon>
        <taxon>Entomophthoromycotina</taxon>
        <taxon>Entomophthoromycetes</taxon>
        <taxon>Entomophthorales</taxon>
        <taxon>Entomophthoraceae</taxon>
        <taxon>Entomophthora</taxon>
    </lineage>
</organism>
<gene>
    <name evidence="1" type="ORF">DSO57_1000170</name>
</gene>
<reference evidence="1" key="1">
    <citation type="submission" date="2022-04" db="EMBL/GenBank/DDBJ databases">
        <title>Genome of the entomopathogenic fungus Entomophthora muscae.</title>
        <authorList>
            <person name="Elya C."/>
            <person name="Lovett B.R."/>
            <person name="Lee E."/>
            <person name="Macias A.M."/>
            <person name="Hajek A.E."/>
            <person name="De Bivort B.L."/>
            <person name="Kasson M.T."/>
            <person name="De Fine Licht H.H."/>
            <person name="Stajich J.E."/>
        </authorList>
    </citation>
    <scope>NUCLEOTIDE SEQUENCE</scope>
    <source>
        <strain evidence="1">Berkeley</strain>
    </source>
</reference>
<evidence type="ECO:0000313" key="2">
    <source>
        <dbReference type="Proteomes" id="UP001165960"/>
    </source>
</evidence>
<protein>
    <submittedName>
        <fullName evidence="1">Uncharacterized protein</fullName>
    </submittedName>
</protein>
<keyword evidence="2" id="KW-1185">Reference proteome</keyword>
<comment type="caution">
    <text evidence="1">The sequence shown here is derived from an EMBL/GenBank/DDBJ whole genome shotgun (WGS) entry which is preliminary data.</text>
</comment>
<sequence length="306" mass="35602">MAQETSPPTLYQPNYMDFYPNQQLAFTNASMFPMHSVAAEVMSGVKEEPALAAGYFGQPQFYPLANDPFPPLVASQQHKPKPFLMAPQYAKPAGQPLRGNQERDYYITLQLEPRSSDPPKHTYATLLAYAILHSPEEKMTLDQIYNWLLEHYPYFETCEKDWRNSIRHNLSLNVMFERVPRHINELGKGSYWTCRPENAKKPDPNDSIYSRNPRRVRKVRNSPRPSFFSQPQDPFMAQYQTFPLQTKAQRASLPPIQYQNQLITNDAFQQSYPYQTNYAYPTQNYYPSTTADQYSYLPPTPVSNNW</sequence>
<dbReference type="EMBL" id="QTSX02003551">
    <property type="protein sequence ID" value="KAJ9071165.1"/>
    <property type="molecule type" value="Genomic_DNA"/>
</dbReference>